<dbReference type="Proteomes" id="UP001583186">
    <property type="component" value="Unassembled WGS sequence"/>
</dbReference>
<dbReference type="PROSITE" id="PS50088">
    <property type="entry name" value="ANK_REPEAT"/>
    <property type="match status" value="2"/>
</dbReference>
<dbReference type="SUPFAM" id="SSF48403">
    <property type="entry name" value="Ankyrin repeat"/>
    <property type="match status" value="1"/>
</dbReference>
<dbReference type="InterPro" id="IPR051637">
    <property type="entry name" value="Ank_repeat_dom-contain_49"/>
</dbReference>
<name>A0ABR3YK49_9PEZI</name>
<keyword evidence="6" id="KW-1185">Reference proteome</keyword>
<evidence type="ECO:0000313" key="5">
    <source>
        <dbReference type="EMBL" id="KAL1887809.1"/>
    </source>
</evidence>
<evidence type="ECO:0000256" key="2">
    <source>
        <dbReference type="ARBA" id="ARBA00023043"/>
    </source>
</evidence>
<keyword evidence="1" id="KW-0677">Repeat</keyword>
<dbReference type="PANTHER" id="PTHR24180">
    <property type="entry name" value="CYCLIN-DEPENDENT KINASE INHIBITOR 2C-RELATED"/>
    <property type="match status" value="1"/>
</dbReference>
<dbReference type="EMBL" id="JAWCUI010000108">
    <property type="protein sequence ID" value="KAL1887809.1"/>
    <property type="molecule type" value="Genomic_DNA"/>
</dbReference>
<reference evidence="5 6" key="1">
    <citation type="journal article" date="2024" name="IMA Fungus">
        <title>IMA Genome - F19 : A genome assembly and annotation guide to empower mycologists, including annotated draft genome sequences of Ceratocystis pirilliformis, Diaporthe australafricana, Fusarium ophioides, Paecilomyces lecythidis, and Sporothrix stenoceras.</title>
        <authorList>
            <person name="Aylward J."/>
            <person name="Wilson A.M."/>
            <person name="Visagie C.M."/>
            <person name="Spraker J."/>
            <person name="Barnes I."/>
            <person name="Buitendag C."/>
            <person name="Ceriani C."/>
            <person name="Del Mar Angel L."/>
            <person name="du Plessis D."/>
            <person name="Fuchs T."/>
            <person name="Gasser K."/>
            <person name="Kramer D."/>
            <person name="Li W."/>
            <person name="Munsamy K."/>
            <person name="Piso A."/>
            <person name="Price J.L."/>
            <person name="Sonnekus B."/>
            <person name="Thomas C."/>
            <person name="van der Nest A."/>
            <person name="van Dijk A."/>
            <person name="van Heerden A."/>
            <person name="van Vuuren N."/>
            <person name="Yilmaz N."/>
            <person name="Duong T.A."/>
            <person name="van der Merwe N.A."/>
            <person name="Wingfield M.J."/>
            <person name="Wingfield B.D."/>
        </authorList>
    </citation>
    <scope>NUCLEOTIDE SEQUENCE [LARGE SCALE GENOMIC DNA]</scope>
    <source>
        <strain evidence="5 6">CMW 5346</strain>
    </source>
</reference>
<dbReference type="PANTHER" id="PTHR24180:SF45">
    <property type="entry name" value="POLY [ADP-RIBOSE] POLYMERASE TANKYRASE"/>
    <property type="match status" value="1"/>
</dbReference>
<evidence type="ECO:0000256" key="3">
    <source>
        <dbReference type="PROSITE-ProRule" id="PRU00023"/>
    </source>
</evidence>
<evidence type="ECO:0000256" key="1">
    <source>
        <dbReference type="ARBA" id="ARBA00022737"/>
    </source>
</evidence>
<gene>
    <name evidence="5" type="ORF">Sste5346_009984</name>
</gene>
<evidence type="ECO:0008006" key="7">
    <source>
        <dbReference type="Google" id="ProtNLM"/>
    </source>
</evidence>
<feature type="repeat" description="ANK" evidence="3">
    <location>
        <begin position="359"/>
        <end position="391"/>
    </location>
</feature>
<accession>A0ABR3YK49</accession>
<evidence type="ECO:0000256" key="4">
    <source>
        <dbReference type="SAM" id="MobiDB-lite"/>
    </source>
</evidence>
<dbReference type="Gene3D" id="1.25.40.20">
    <property type="entry name" value="Ankyrin repeat-containing domain"/>
    <property type="match status" value="2"/>
</dbReference>
<proteinExistence type="predicted"/>
<keyword evidence="2 3" id="KW-0040">ANK repeat</keyword>
<organism evidence="5 6">
    <name type="scientific">Sporothrix stenoceras</name>
    <dbReference type="NCBI Taxonomy" id="5173"/>
    <lineage>
        <taxon>Eukaryota</taxon>
        <taxon>Fungi</taxon>
        <taxon>Dikarya</taxon>
        <taxon>Ascomycota</taxon>
        <taxon>Pezizomycotina</taxon>
        <taxon>Sordariomycetes</taxon>
        <taxon>Sordariomycetidae</taxon>
        <taxon>Ophiostomatales</taxon>
        <taxon>Ophiostomataceae</taxon>
        <taxon>Sporothrix</taxon>
    </lineage>
</organism>
<dbReference type="PROSITE" id="PS50297">
    <property type="entry name" value="ANK_REP_REGION"/>
    <property type="match status" value="1"/>
</dbReference>
<sequence>MSDYDTGDYTTDDDDYTPPPLIPRDPVNYRPYTEYRGGGQILGEAMHGNNPVVLGVLLDYRNEVLKKAGLSPSTTPLPGTPFEDACRAAAVDTLRYLLEERPDCFDVSSHINKVEEWHGLTPLLTVAACAHDNARYNPDALKGWSRPGHGADPKAAKTKLDNAWDSQRTQFPTNSYPGGHGNALVLALGRYEMLQAVPFSDSIMDLLSLLLETESGVDVHQGAILATARVDGRGFAGLTDNDPVPGSNNVEILDCGSKRRQAGLEYWRGELAYLTPLAVAALNHNVPGIKALLALAKDGKADFTQDLVDPVMTIPGVDNDNLDDNVLFRDIIPMKPLHAACLGHATMQICAATINSFHRGYTPLHFAARFDRIHMVKALLERGADPSIRMPSVGFGRNSVFYHVFVYSLPRLSTRKYYPYHTTLVQMIDHDIQMYPLIKILLKQPDEKDPEVARRYALALVNEADEDGNTALHWAMGFGLPSTAAALKAHGAKPDMKNKAGEVPRRNTFPTTTIKRAKELIHFALDKPYKRQEELLEINIHLYVDKKES</sequence>
<dbReference type="Pfam" id="PF00023">
    <property type="entry name" value="Ank"/>
    <property type="match status" value="2"/>
</dbReference>
<dbReference type="InterPro" id="IPR036770">
    <property type="entry name" value="Ankyrin_rpt-contain_sf"/>
</dbReference>
<feature type="repeat" description="ANK" evidence="3">
    <location>
        <begin position="467"/>
        <end position="499"/>
    </location>
</feature>
<dbReference type="InterPro" id="IPR002110">
    <property type="entry name" value="Ankyrin_rpt"/>
</dbReference>
<feature type="region of interest" description="Disordered" evidence="4">
    <location>
        <begin position="1"/>
        <end position="29"/>
    </location>
</feature>
<protein>
    <recommendedName>
        <fullName evidence="7">Ankyrin repeat protein</fullName>
    </recommendedName>
</protein>
<dbReference type="SMART" id="SM00248">
    <property type="entry name" value="ANK"/>
    <property type="match status" value="4"/>
</dbReference>
<comment type="caution">
    <text evidence="5">The sequence shown here is derived from an EMBL/GenBank/DDBJ whole genome shotgun (WGS) entry which is preliminary data.</text>
</comment>
<evidence type="ECO:0000313" key="6">
    <source>
        <dbReference type="Proteomes" id="UP001583186"/>
    </source>
</evidence>